<dbReference type="AlphaFoldDB" id="A0AAE0IT69"/>
<dbReference type="GO" id="GO:0005739">
    <property type="term" value="C:mitochondrion"/>
    <property type="evidence" value="ECO:0007669"/>
    <property type="project" value="TreeGrafter"/>
</dbReference>
<dbReference type="PANTHER" id="PTHR28152">
    <property type="entry name" value="HYDROXYACYL-THIOESTER DEHYDRATASE TYPE 2, MITOCHONDRIAL"/>
    <property type="match status" value="1"/>
</dbReference>
<gene>
    <name evidence="2" type="ORF">B0H66DRAFT_572699</name>
</gene>
<dbReference type="InterPro" id="IPR052741">
    <property type="entry name" value="Mitochondrial_HTD2"/>
</dbReference>
<dbReference type="SUPFAM" id="SSF54637">
    <property type="entry name" value="Thioesterase/thiol ester dehydrase-isomerase"/>
    <property type="match status" value="1"/>
</dbReference>
<name>A0AAE0IT69_9PEZI</name>
<organism evidence="2 3">
    <name type="scientific">Apodospora peruviana</name>
    <dbReference type="NCBI Taxonomy" id="516989"/>
    <lineage>
        <taxon>Eukaryota</taxon>
        <taxon>Fungi</taxon>
        <taxon>Dikarya</taxon>
        <taxon>Ascomycota</taxon>
        <taxon>Pezizomycotina</taxon>
        <taxon>Sordariomycetes</taxon>
        <taxon>Sordariomycetidae</taxon>
        <taxon>Sordariales</taxon>
        <taxon>Lasiosphaeriaceae</taxon>
        <taxon>Apodospora</taxon>
    </lineage>
</organism>
<proteinExistence type="predicted"/>
<evidence type="ECO:0000313" key="3">
    <source>
        <dbReference type="Proteomes" id="UP001283341"/>
    </source>
</evidence>
<sequence>MASLIPQRLARPSGVAFRRQCAPVITISTSRPSPRPSSKHAPDPNESSIDAVAQMLALKGKVIKRRQMLDANQLHKLCVTLGRRELHPGLDVLGDSTAIKTGTPVPPGYHLVYFTPSDPESELGDDGTDRPFAPPATFPRRMWAGGRMNWDKSNLLRVGDHVVEETELVNAVAKNGRDGEPMIIAEVEKRFYNKHGLALDERRSWVFRPAVKEHKSAFAGQPPPPLVASKSSVHDEIDPFGFQHPTRHLSWSDVALFRFSALTFNAHMIHYNEPWARAHEAHPYVVVHGPLNLINMMDYWRDVRGHGGSIRAAQVTYRALRPIYAHEEYCIGTYYMDVKKNDERCMWGKIIPYVTGETEPK</sequence>
<accession>A0AAE0IT69</accession>
<comment type="caution">
    <text evidence="2">The sequence shown here is derived from an EMBL/GenBank/DDBJ whole genome shotgun (WGS) entry which is preliminary data.</text>
</comment>
<evidence type="ECO:0000313" key="2">
    <source>
        <dbReference type="EMBL" id="KAK3330727.1"/>
    </source>
</evidence>
<dbReference type="GO" id="GO:0019171">
    <property type="term" value="F:(3R)-hydroxyacyl-[acyl-carrier-protein] dehydratase activity"/>
    <property type="evidence" value="ECO:0007669"/>
    <property type="project" value="TreeGrafter"/>
</dbReference>
<feature type="region of interest" description="Disordered" evidence="1">
    <location>
        <begin position="119"/>
        <end position="138"/>
    </location>
</feature>
<dbReference type="PANTHER" id="PTHR28152:SF2">
    <property type="entry name" value="N-TERMINAL OF MAOC-LIKE DEHYDRATASE DOMAIN-CONTAINING PROTEIN"/>
    <property type="match status" value="1"/>
</dbReference>
<reference evidence="2" key="2">
    <citation type="submission" date="2023-06" db="EMBL/GenBank/DDBJ databases">
        <authorList>
            <consortium name="Lawrence Berkeley National Laboratory"/>
            <person name="Haridas S."/>
            <person name="Hensen N."/>
            <person name="Bonometti L."/>
            <person name="Westerberg I."/>
            <person name="Brannstrom I.O."/>
            <person name="Guillou S."/>
            <person name="Cros-Aarteil S."/>
            <person name="Calhoun S."/>
            <person name="Kuo A."/>
            <person name="Mondo S."/>
            <person name="Pangilinan J."/>
            <person name="Riley R."/>
            <person name="Labutti K."/>
            <person name="Andreopoulos B."/>
            <person name="Lipzen A."/>
            <person name="Chen C."/>
            <person name="Yanf M."/>
            <person name="Daum C."/>
            <person name="Ng V."/>
            <person name="Clum A."/>
            <person name="Steindorff A."/>
            <person name="Ohm R."/>
            <person name="Martin F."/>
            <person name="Silar P."/>
            <person name="Natvig D."/>
            <person name="Lalanne C."/>
            <person name="Gautier V."/>
            <person name="Ament-Velasquez S.L."/>
            <person name="Kruys A."/>
            <person name="Hutchinson M.I."/>
            <person name="Powell A.J."/>
            <person name="Barry K."/>
            <person name="Miller A.N."/>
            <person name="Grigoriev I.V."/>
            <person name="Debuchy R."/>
            <person name="Gladieux P."/>
            <person name="Thoren M.H."/>
            <person name="Johannesson H."/>
        </authorList>
    </citation>
    <scope>NUCLEOTIDE SEQUENCE</scope>
    <source>
        <strain evidence="2">CBS 118394</strain>
    </source>
</reference>
<evidence type="ECO:0008006" key="4">
    <source>
        <dbReference type="Google" id="ProtNLM"/>
    </source>
</evidence>
<dbReference type="Gene3D" id="3.10.129.10">
    <property type="entry name" value="Hotdog Thioesterase"/>
    <property type="match status" value="1"/>
</dbReference>
<dbReference type="EMBL" id="JAUEDM010000001">
    <property type="protein sequence ID" value="KAK3330727.1"/>
    <property type="molecule type" value="Genomic_DNA"/>
</dbReference>
<keyword evidence="3" id="KW-1185">Reference proteome</keyword>
<dbReference type="Proteomes" id="UP001283341">
    <property type="component" value="Unassembled WGS sequence"/>
</dbReference>
<protein>
    <recommendedName>
        <fullName evidence="4">Mesaconyl-C(4)-CoA hydratase</fullName>
    </recommendedName>
</protein>
<feature type="region of interest" description="Disordered" evidence="1">
    <location>
        <begin position="27"/>
        <end position="46"/>
    </location>
</feature>
<dbReference type="InterPro" id="IPR029069">
    <property type="entry name" value="HotDog_dom_sf"/>
</dbReference>
<reference evidence="2" key="1">
    <citation type="journal article" date="2023" name="Mol. Phylogenet. Evol.">
        <title>Genome-scale phylogeny and comparative genomics of the fungal order Sordariales.</title>
        <authorList>
            <person name="Hensen N."/>
            <person name="Bonometti L."/>
            <person name="Westerberg I."/>
            <person name="Brannstrom I.O."/>
            <person name="Guillou S."/>
            <person name="Cros-Aarteil S."/>
            <person name="Calhoun S."/>
            <person name="Haridas S."/>
            <person name="Kuo A."/>
            <person name="Mondo S."/>
            <person name="Pangilinan J."/>
            <person name="Riley R."/>
            <person name="LaButti K."/>
            <person name="Andreopoulos B."/>
            <person name="Lipzen A."/>
            <person name="Chen C."/>
            <person name="Yan M."/>
            <person name="Daum C."/>
            <person name="Ng V."/>
            <person name="Clum A."/>
            <person name="Steindorff A."/>
            <person name="Ohm R.A."/>
            <person name="Martin F."/>
            <person name="Silar P."/>
            <person name="Natvig D.O."/>
            <person name="Lalanne C."/>
            <person name="Gautier V."/>
            <person name="Ament-Velasquez S.L."/>
            <person name="Kruys A."/>
            <person name="Hutchinson M.I."/>
            <person name="Powell A.J."/>
            <person name="Barry K."/>
            <person name="Miller A.N."/>
            <person name="Grigoriev I.V."/>
            <person name="Debuchy R."/>
            <person name="Gladieux P."/>
            <person name="Hiltunen Thoren M."/>
            <person name="Johannesson H."/>
        </authorList>
    </citation>
    <scope>NUCLEOTIDE SEQUENCE</scope>
    <source>
        <strain evidence="2">CBS 118394</strain>
    </source>
</reference>
<evidence type="ECO:0000256" key="1">
    <source>
        <dbReference type="SAM" id="MobiDB-lite"/>
    </source>
</evidence>